<feature type="compositionally biased region" description="Basic and acidic residues" evidence="1">
    <location>
        <begin position="574"/>
        <end position="591"/>
    </location>
</feature>
<evidence type="ECO:0008006" key="4">
    <source>
        <dbReference type="Google" id="ProtNLM"/>
    </source>
</evidence>
<reference evidence="3" key="1">
    <citation type="journal article" date="2012" name="Proc. Natl. Acad. Sci. U.S.A.">
        <title>Genome sequence of the button mushroom Agaricus bisporus reveals mechanisms governing adaptation to a humic-rich ecological niche.</title>
        <authorList>
            <person name="Morin E."/>
            <person name="Kohler A."/>
            <person name="Baker A.R."/>
            <person name="Foulongne-Oriol M."/>
            <person name="Lombard V."/>
            <person name="Nagy L.G."/>
            <person name="Ohm R.A."/>
            <person name="Patyshakuliyeva A."/>
            <person name="Brun A."/>
            <person name="Aerts A.L."/>
            <person name="Bailey A.M."/>
            <person name="Billette C."/>
            <person name="Coutinho P.M."/>
            <person name="Deakin G."/>
            <person name="Doddapaneni H."/>
            <person name="Floudas D."/>
            <person name="Grimwood J."/>
            <person name="Hilden K."/>
            <person name="Kuees U."/>
            <person name="LaButti K.M."/>
            <person name="Lapidus A."/>
            <person name="Lindquist E.A."/>
            <person name="Lucas S.M."/>
            <person name="Murat C."/>
            <person name="Riley R.W."/>
            <person name="Salamov A.A."/>
            <person name="Schmutz J."/>
            <person name="Subramanian V."/>
            <person name="Woesten H.A.B."/>
            <person name="Xu J."/>
            <person name="Eastwood D.C."/>
            <person name="Foster G.D."/>
            <person name="Sonnenberg A.S."/>
            <person name="Cullen D."/>
            <person name="de Vries R.P."/>
            <person name="Lundell T."/>
            <person name="Hibbett D.S."/>
            <person name="Henrissat B."/>
            <person name="Burton K.S."/>
            <person name="Kerrigan R.W."/>
            <person name="Challen M.P."/>
            <person name="Grigoriev I.V."/>
            <person name="Martin F."/>
        </authorList>
    </citation>
    <scope>NUCLEOTIDE SEQUENCE [LARGE SCALE GENOMIC DNA]</scope>
    <source>
        <strain evidence="3">JB137-S8 / ATCC MYA-4627 / FGSC 10392</strain>
    </source>
</reference>
<feature type="compositionally biased region" description="Basic and acidic residues" evidence="1">
    <location>
        <begin position="198"/>
        <end position="208"/>
    </location>
</feature>
<feature type="compositionally biased region" description="Polar residues" evidence="1">
    <location>
        <begin position="180"/>
        <end position="197"/>
    </location>
</feature>
<dbReference type="Proteomes" id="UP000008493">
    <property type="component" value="Unassembled WGS sequence"/>
</dbReference>
<feature type="compositionally biased region" description="Low complexity" evidence="1">
    <location>
        <begin position="336"/>
        <end position="371"/>
    </location>
</feature>
<organism evidence="2 3">
    <name type="scientific">Agaricus bisporus var. burnettii (strain JB137-S8 / ATCC MYA-4627 / FGSC 10392)</name>
    <name type="common">White button mushroom</name>
    <dbReference type="NCBI Taxonomy" id="597362"/>
    <lineage>
        <taxon>Eukaryota</taxon>
        <taxon>Fungi</taxon>
        <taxon>Dikarya</taxon>
        <taxon>Basidiomycota</taxon>
        <taxon>Agaricomycotina</taxon>
        <taxon>Agaricomycetes</taxon>
        <taxon>Agaricomycetidae</taxon>
        <taxon>Agaricales</taxon>
        <taxon>Agaricineae</taxon>
        <taxon>Agaricaceae</taxon>
        <taxon>Agaricus</taxon>
    </lineage>
</organism>
<name>K5XI81_AGABU</name>
<feature type="region of interest" description="Disordered" evidence="1">
    <location>
        <begin position="265"/>
        <end position="401"/>
    </location>
</feature>
<dbReference type="HOGENOM" id="CLU_413849_0_0_1"/>
<dbReference type="KEGG" id="abp:AGABI1DRAFT133596"/>
<dbReference type="GeneID" id="18827985"/>
<sequence length="663" mass="75206">MGARVVDPSSDPTSPLDDERINPLASIRQDDSDASIENKDLASISNLSPDYANILTSLKSLSLSPNENLRTRESENFFTALYAISPIDEEDESRLSDDQLKAIHAATASLTEDQVDTIQKRNTRLGDLGNAEAGSSKDKGKGIDPRNWGNIEIPDDELNFEAQRRALEEARRLIDKRTNNPKATSTPRQSGMTSGTTSRERSQIRDQLKLGQGQSLGISRYIRNNYDMNREYTPAGIHNPISKQPGITRPIDLVNPKSYLGVAFNEMRQRSAAPETSYKKKNRSKKSTKRSKSKKRHRSKHRKRHSRKKSTHKRRSSSVSVPSQNASDAIDPLDPSDPSESSSSESSDSSSSDYSTSDESTNSSSDQSGSESSEDNRTRNTRHFRSSRNNPRSLFKPIPPERYDGTPSIQKFFRFIKQTDEYLTDGRAPPEREVSIASKFLIGKAYDFYLLNASLQPQRWRWNEFAESLFNHCFPADFRTRQRSKLNNFKQRELTVKEYISQLYELFTVVGLDTANESDERTMADRCWHGLRSEIQEQLWLSNLNPDLSSLNDIRNAAERIEMAQSVVASRSSGRSEHKGRNDHNRESKDHKSQHKRRGERSFREPPNNSEVRENNGQYRRNRVTKEVAHPLFGERTSTTKIGGNLIGYLRKNGIVGVMKGNV</sequence>
<dbReference type="AlphaFoldDB" id="K5XI81"/>
<gene>
    <name evidence="2" type="ORF">AGABI1DRAFT_133596</name>
</gene>
<feature type="region of interest" description="Disordered" evidence="1">
    <location>
        <begin position="565"/>
        <end position="639"/>
    </location>
</feature>
<dbReference type="InParanoid" id="K5XI81"/>
<dbReference type="OMA" id="RCFICHE"/>
<feature type="region of interest" description="Disordered" evidence="1">
    <location>
        <begin position="124"/>
        <end position="152"/>
    </location>
</feature>
<evidence type="ECO:0000256" key="1">
    <source>
        <dbReference type="SAM" id="MobiDB-lite"/>
    </source>
</evidence>
<dbReference type="OrthoDB" id="3205788at2759"/>
<dbReference type="EMBL" id="JH971634">
    <property type="protein sequence ID" value="EKM74135.1"/>
    <property type="molecule type" value="Genomic_DNA"/>
</dbReference>
<feature type="compositionally biased region" description="Basic and acidic residues" evidence="1">
    <location>
        <begin position="135"/>
        <end position="144"/>
    </location>
</feature>
<evidence type="ECO:0000313" key="2">
    <source>
        <dbReference type="EMBL" id="EKM74135.1"/>
    </source>
</evidence>
<feature type="compositionally biased region" description="Basic residues" evidence="1">
    <location>
        <begin position="279"/>
        <end position="316"/>
    </location>
</feature>
<evidence type="ECO:0000313" key="3">
    <source>
        <dbReference type="Proteomes" id="UP000008493"/>
    </source>
</evidence>
<feature type="region of interest" description="Disordered" evidence="1">
    <location>
        <begin position="171"/>
        <end position="211"/>
    </location>
</feature>
<accession>K5XI81</accession>
<feature type="region of interest" description="Disordered" evidence="1">
    <location>
        <begin position="1"/>
        <end position="33"/>
    </location>
</feature>
<dbReference type="eggNOG" id="ENOG502R22H">
    <property type="taxonomic scope" value="Eukaryota"/>
</dbReference>
<proteinExistence type="predicted"/>
<feature type="compositionally biased region" description="Polar residues" evidence="1">
    <location>
        <begin position="607"/>
        <end position="619"/>
    </location>
</feature>
<keyword evidence="3" id="KW-1185">Reference proteome</keyword>
<dbReference type="RefSeq" id="XP_007335226.1">
    <property type="nucleotide sequence ID" value="XM_007335164.1"/>
</dbReference>
<protein>
    <recommendedName>
        <fullName evidence="4">Retrotransposon gag domain-containing protein</fullName>
    </recommendedName>
</protein>